<organism evidence="6 7">
    <name type="scientific">Bifiguratus adelaidae</name>
    <dbReference type="NCBI Taxonomy" id="1938954"/>
    <lineage>
        <taxon>Eukaryota</taxon>
        <taxon>Fungi</taxon>
        <taxon>Fungi incertae sedis</taxon>
        <taxon>Mucoromycota</taxon>
        <taxon>Mucoromycotina</taxon>
        <taxon>Endogonomycetes</taxon>
        <taxon>Endogonales</taxon>
        <taxon>Endogonales incertae sedis</taxon>
        <taxon>Bifiguratus</taxon>
    </lineage>
</organism>
<dbReference type="InterPro" id="IPR027424">
    <property type="entry name" value="Glucose_Oxidase_domain_2"/>
</dbReference>
<evidence type="ECO:0000256" key="3">
    <source>
        <dbReference type="ARBA" id="ARBA00022630"/>
    </source>
</evidence>
<comment type="cofactor">
    <cofactor evidence="1">
        <name>FAD</name>
        <dbReference type="ChEBI" id="CHEBI:57692"/>
    </cofactor>
</comment>
<evidence type="ECO:0000256" key="4">
    <source>
        <dbReference type="ARBA" id="ARBA00022827"/>
    </source>
</evidence>
<dbReference type="GO" id="GO:0050660">
    <property type="term" value="F:flavin adenine dinucleotide binding"/>
    <property type="evidence" value="ECO:0007669"/>
    <property type="project" value="InterPro"/>
</dbReference>
<dbReference type="EMBL" id="MVBO01000004">
    <property type="protein sequence ID" value="OZJ06364.1"/>
    <property type="molecule type" value="Genomic_DNA"/>
</dbReference>
<evidence type="ECO:0000256" key="5">
    <source>
        <dbReference type="ARBA" id="ARBA00023002"/>
    </source>
</evidence>
<comment type="similarity">
    <text evidence="2">Belongs to the GMC oxidoreductase family.</text>
</comment>
<dbReference type="PANTHER" id="PTHR11552:SF123">
    <property type="entry name" value="GMC OXIDOREDUCTASE (AFU_ORTHOLOGUE AFUA_2G01770)-RELATED"/>
    <property type="match status" value="1"/>
</dbReference>
<sequence>MTTGLAEADYIVGGGLTGCVIAARLKQAAPHWPPLAAFQAHYTDIDWAYQTVPQPGLNNRPLYLTAGKVFSGGSATNYGAPEHADPLVTIGVEHHHDPTADPSQHGFDGPMYTEQISTNPKRRFPLREPLKEAWEHRRFERVPDANNGRPLGLGEVKDNWRERKRQQESLAYDMTGVDALHATRVNRVLFNDHTDTGWNCWVEIPFTCERKISFLRAPFKRLTSISSQALDPPTSSPSTVSRRLSTRPITVLDLARKGSVPDETKALQHPLLPHVEYAVLYDGAGVPDPMGGSLVTLATIVMTPTSRGSITLASSVPNINPNHRPSVQYHGV</sequence>
<evidence type="ECO:0000256" key="2">
    <source>
        <dbReference type="ARBA" id="ARBA00010790"/>
    </source>
</evidence>
<evidence type="ECO:0000313" key="7">
    <source>
        <dbReference type="Proteomes" id="UP000242875"/>
    </source>
</evidence>
<gene>
    <name evidence="6" type="ORF">BZG36_00752</name>
</gene>
<keyword evidence="4" id="KW-0274">FAD</keyword>
<proteinExistence type="inferred from homology"/>
<dbReference type="AlphaFoldDB" id="A0A261Y7A7"/>
<protein>
    <submittedName>
        <fullName evidence="6">Uncharacterized protein</fullName>
    </submittedName>
</protein>
<name>A0A261Y7A7_9FUNG</name>
<dbReference type="Gene3D" id="4.10.450.10">
    <property type="entry name" value="Glucose Oxidase, domain 2"/>
    <property type="match status" value="1"/>
</dbReference>
<dbReference type="PANTHER" id="PTHR11552">
    <property type="entry name" value="GLUCOSE-METHANOL-CHOLINE GMC OXIDOREDUCTASE"/>
    <property type="match status" value="1"/>
</dbReference>
<comment type="caution">
    <text evidence="6">The sequence shown here is derived from an EMBL/GenBank/DDBJ whole genome shotgun (WGS) entry which is preliminary data.</text>
</comment>
<keyword evidence="5" id="KW-0560">Oxidoreductase</keyword>
<reference evidence="6 7" key="1">
    <citation type="journal article" date="2017" name="Mycologia">
        <title>Bifiguratus adelaidae, gen. et sp. nov., a new member of Mucoromycotina in endophytic and soil-dwelling habitats.</title>
        <authorList>
            <person name="Torres-Cruz T.J."/>
            <person name="Billingsley Tobias T.L."/>
            <person name="Almatruk M."/>
            <person name="Hesse C."/>
            <person name="Kuske C.R."/>
            <person name="Desiro A."/>
            <person name="Benucci G.M."/>
            <person name="Bonito G."/>
            <person name="Stajich J.E."/>
            <person name="Dunlap C."/>
            <person name="Arnold A.E."/>
            <person name="Porras-Alfaro A."/>
        </authorList>
    </citation>
    <scope>NUCLEOTIDE SEQUENCE [LARGE SCALE GENOMIC DNA]</scope>
    <source>
        <strain evidence="6 7">AZ0501</strain>
    </source>
</reference>
<keyword evidence="7" id="KW-1185">Reference proteome</keyword>
<dbReference type="Gene3D" id="3.30.560.10">
    <property type="entry name" value="Glucose Oxidase, domain 3"/>
    <property type="match status" value="3"/>
</dbReference>
<dbReference type="Gene3D" id="3.50.50.60">
    <property type="entry name" value="FAD/NAD(P)-binding domain"/>
    <property type="match status" value="2"/>
</dbReference>
<accession>A0A261Y7A7</accession>
<dbReference type="GO" id="GO:0016491">
    <property type="term" value="F:oxidoreductase activity"/>
    <property type="evidence" value="ECO:0007669"/>
    <property type="project" value="UniProtKB-KW"/>
</dbReference>
<dbReference type="Proteomes" id="UP000242875">
    <property type="component" value="Unassembled WGS sequence"/>
</dbReference>
<dbReference type="InterPro" id="IPR012132">
    <property type="entry name" value="GMC_OxRdtase"/>
</dbReference>
<dbReference type="SUPFAM" id="SSF54373">
    <property type="entry name" value="FAD-linked reductases, C-terminal domain"/>
    <property type="match status" value="1"/>
</dbReference>
<dbReference type="OrthoDB" id="269227at2759"/>
<evidence type="ECO:0000256" key="1">
    <source>
        <dbReference type="ARBA" id="ARBA00001974"/>
    </source>
</evidence>
<dbReference type="InterPro" id="IPR036188">
    <property type="entry name" value="FAD/NAD-bd_sf"/>
</dbReference>
<keyword evidence="3" id="KW-0285">Flavoprotein</keyword>
<dbReference type="SUPFAM" id="SSF51905">
    <property type="entry name" value="FAD/NAD(P)-binding domain"/>
    <property type="match status" value="1"/>
</dbReference>
<evidence type="ECO:0000313" key="6">
    <source>
        <dbReference type="EMBL" id="OZJ06364.1"/>
    </source>
</evidence>